<reference evidence="1" key="1">
    <citation type="submission" date="2021-06" db="EMBL/GenBank/DDBJ databases">
        <title>A collection of bacterial strains from the Burkholderia cepacia Research Laboratory and Repository.</title>
        <authorList>
            <person name="Lipuma J."/>
            <person name="Spilker T."/>
        </authorList>
    </citation>
    <scope>NUCLEOTIDE SEQUENCE</scope>
    <source>
        <strain evidence="1">AU37435</strain>
    </source>
</reference>
<dbReference type="RefSeq" id="WP_131929123.1">
    <property type="nucleotide sequence ID" value="NZ_CAJHDX010000033.1"/>
</dbReference>
<dbReference type="Proteomes" id="UP001196915">
    <property type="component" value="Unassembled WGS sequence"/>
</dbReference>
<comment type="caution">
    <text evidence="1">The sequence shown here is derived from an EMBL/GenBank/DDBJ whole genome shotgun (WGS) entry which is preliminary data.</text>
</comment>
<evidence type="ECO:0000313" key="2">
    <source>
        <dbReference type="Proteomes" id="UP001196915"/>
    </source>
</evidence>
<evidence type="ECO:0000313" key="1">
    <source>
        <dbReference type="EMBL" id="MBU9360273.1"/>
    </source>
</evidence>
<name>A0AAP2MSK5_9BURK</name>
<proteinExistence type="predicted"/>
<accession>A0AAP2MSK5</accession>
<dbReference type="EMBL" id="JAHPMX010000025">
    <property type="protein sequence ID" value="MBU9360273.1"/>
    <property type="molecule type" value="Genomic_DNA"/>
</dbReference>
<protein>
    <submittedName>
        <fullName evidence="1">Uncharacterized protein</fullName>
    </submittedName>
</protein>
<gene>
    <name evidence="1" type="ORF">KTE52_28470</name>
</gene>
<dbReference type="AlphaFoldDB" id="A0AAP2MSK5"/>
<organism evidence="1 2">
    <name type="scientific">Burkholderia multivorans</name>
    <dbReference type="NCBI Taxonomy" id="87883"/>
    <lineage>
        <taxon>Bacteria</taxon>
        <taxon>Pseudomonadati</taxon>
        <taxon>Pseudomonadota</taxon>
        <taxon>Betaproteobacteria</taxon>
        <taxon>Burkholderiales</taxon>
        <taxon>Burkholderiaceae</taxon>
        <taxon>Burkholderia</taxon>
        <taxon>Burkholderia cepacia complex</taxon>
    </lineage>
</organism>
<sequence length="70" mass="7851">MSRLEEVREELEQLGKEIELDAHACQGPAIVKGASNPCKNVCLQLFLPPDLYPCLHVELKISITKCMNDK</sequence>